<dbReference type="InterPro" id="IPR010126">
    <property type="entry name" value="Esterase_phb"/>
</dbReference>
<name>V6S4J4_9FLAO</name>
<evidence type="ECO:0000256" key="3">
    <source>
        <dbReference type="SAM" id="MobiDB-lite"/>
    </source>
</evidence>
<dbReference type="STRING" id="1341154.FCR2A7T_00740"/>
<dbReference type="PANTHER" id="PTHR43037">
    <property type="entry name" value="UNNAMED PRODUCT-RELATED"/>
    <property type="match status" value="1"/>
</dbReference>
<dbReference type="InterPro" id="IPR029058">
    <property type="entry name" value="AB_hydrolase_fold"/>
</dbReference>
<dbReference type="GO" id="GO:0016787">
    <property type="term" value="F:hydrolase activity"/>
    <property type="evidence" value="ECO:0007669"/>
    <property type="project" value="UniProtKB-KW"/>
</dbReference>
<dbReference type="SUPFAM" id="SSF53474">
    <property type="entry name" value="alpha/beta-Hydrolases"/>
    <property type="match status" value="1"/>
</dbReference>
<dbReference type="Pfam" id="PF10503">
    <property type="entry name" value="Esterase_PHB"/>
    <property type="match status" value="1"/>
</dbReference>
<dbReference type="InterPro" id="IPR050955">
    <property type="entry name" value="Plant_Biomass_Hydrol_Est"/>
</dbReference>
<dbReference type="AlphaFoldDB" id="V6S4J4"/>
<feature type="compositionally biased region" description="Basic and acidic residues" evidence="3">
    <location>
        <begin position="293"/>
        <end position="306"/>
    </location>
</feature>
<dbReference type="NCBIfam" id="TIGR01840">
    <property type="entry name" value="esterase_phb"/>
    <property type="match status" value="1"/>
</dbReference>
<dbReference type="EMBL" id="VLKQ01000010">
    <property type="protein sequence ID" value="TWI10440.1"/>
    <property type="molecule type" value="Genomic_DNA"/>
</dbReference>
<dbReference type="GO" id="GO:0005576">
    <property type="term" value="C:extracellular region"/>
    <property type="evidence" value="ECO:0007669"/>
    <property type="project" value="InterPro"/>
</dbReference>
<reference evidence="4 5" key="1">
    <citation type="journal article" date="2015" name="Stand. Genomic Sci.">
        <title>Genomic Encyclopedia of Bacterial and Archaeal Type Strains, Phase III: the genomes of soil and plant-associated and newly described type strains.</title>
        <authorList>
            <person name="Whitman W.B."/>
            <person name="Woyke T."/>
            <person name="Klenk H.P."/>
            <person name="Zhou Y."/>
            <person name="Lilburn T.G."/>
            <person name="Beck B.J."/>
            <person name="De Vos P."/>
            <person name="Vandamme P."/>
            <person name="Eisen J.A."/>
            <person name="Garrity G."/>
            <person name="Hugenholtz P."/>
            <person name="Kyrpides N.C."/>
        </authorList>
    </citation>
    <scope>NUCLEOTIDE SEQUENCE [LARGE SCALE GENOMIC DNA]</scope>
    <source>
        <strain evidence="4 5">CGMCC 1.7270</strain>
    </source>
</reference>
<keyword evidence="5" id="KW-1185">Reference proteome</keyword>
<evidence type="ECO:0000256" key="1">
    <source>
        <dbReference type="ARBA" id="ARBA00022729"/>
    </source>
</evidence>
<dbReference type="PANTHER" id="PTHR43037:SF1">
    <property type="entry name" value="BLL1128 PROTEIN"/>
    <property type="match status" value="1"/>
</dbReference>
<organism evidence="4 5">
    <name type="scientific">Flavobacterium cauense R2A-7</name>
    <dbReference type="NCBI Taxonomy" id="1341154"/>
    <lineage>
        <taxon>Bacteria</taxon>
        <taxon>Pseudomonadati</taxon>
        <taxon>Bacteroidota</taxon>
        <taxon>Flavobacteriia</taxon>
        <taxon>Flavobacteriales</taxon>
        <taxon>Flavobacteriaceae</taxon>
        <taxon>Flavobacterium</taxon>
    </lineage>
</organism>
<evidence type="ECO:0000313" key="5">
    <source>
        <dbReference type="Proteomes" id="UP000319848"/>
    </source>
</evidence>
<comment type="caution">
    <text evidence="4">The sequence shown here is derived from an EMBL/GenBank/DDBJ whole genome shotgun (WGS) entry which is preliminary data.</text>
</comment>
<feature type="region of interest" description="Disordered" evidence="3">
    <location>
        <begin position="287"/>
        <end position="306"/>
    </location>
</feature>
<dbReference type="Gene3D" id="3.40.50.1820">
    <property type="entry name" value="alpha/beta hydrolase"/>
    <property type="match status" value="1"/>
</dbReference>
<dbReference type="Proteomes" id="UP000319848">
    <property type="component" value="Unassembled WGS sequence"/>
</dbReference>
<proteinExistence type="predicted"/>
<dbReference type="OrthoDB" id="9764953at2"/>
<keyword evidence="1" id="KW-0732">Signal</keyword>
<gene>
    <name evidence="4" type="ORF">IP98_02251</name>
</gene>
<keyword evidence="2" id="KW-0378">Hydrolase</keyword>
<accession>V6S4J4</accession>
<protein>
    <submittedName>
        <fullName evidence="4">Feruloyl esterase</fullName>
    </submittedName>
</protein>
<evidence type="ECO:0000313" key="4">
    <source>
        <dbReference type="EMBL" id="TWI10440.1"/>
    </source>
</evidence>
<sequence length="323" mass="36159">MKPVIKFFLLFLICTNLLYSQEAVEVEHFGKNPGNLKMFVYNPVPTETTKKPLVIVLHGCTQNAKEVAELTGWDKLAKNNNFVVLYPQQKFINNPNSCFNWFRESDVEKGKGECESIFEMIQYAKINYNIDSDKIYITGLSAGACMSMAMLATHPEIFQSASVFSGGGYKIATGFFDALQAMSGKKNYTQNELTKVIKEQNPEYKGAYPTLIIYHGKDDGLVNYKNASVVVSQWAGIQNIDTIPDKTENSFMGINDICRKEFQDSAGHPKIILYEVANLGHKLLINPGEKEEEGGKKGRSSVEKGFHSTYQTAKEFGLLTLKP</sequence>
<evidence type="ECO:0000256" key="2">
    <source>
        <dbReference type="ARBA" id="ARBA00022801"/>
    </source>
</evidence>
<dbReference type="RefSeq" id="WP_023569272.1">
    <property type="nucleotide sequence ID" value="NZ_AVBI01000001.1"/>
</dbReference>